<dbReference type="InterPro" id="IPR033389">
    <property type="entry name" value="AUX/IAA_dom"/>
</dbReference>
<sequence length="364" mass="40068">MEGCSRKDEVCPQLLDLISKDREWVLKSGEGRSHGSPEEKKLELRLGPPGEDWTIKDNTNNNNCRERDESLLYLRYLSSMASMTHNCSNNNNNSNIINNTTTSCGKRGFLETVERNTGEEGYQVKPQQQQQQTKASFLQFQSSPPVISKESSQPCCTKVVDLQNTEKKAFSPASAHTAVPNSSQKRSAPTAVVGWPPIRSFRKNLASSSSSKPATDSQDVVPNKIANEKSVEVGKKGLFVKINMDGVPIGRKVDLTAYDSYEKLSSAVDELFRGLLAAQRDSSAGGIQTKQEEEKTITGLLDGSGEYTLVYEDNEGDRVLVGDVPWHMFVSTVKRLRVLKSSELSALSLGSSKQEKAQLDSALK</sequence>
<keyword evidence="13" id="KW-1185">Reference proteome</keyword>
<dbReference type="FunFam" id="3.10.20.90:FF:000225">
    <property type="entry name" value="Auxin-responsive protein"/>
    <property type="match status" value="1"/>
</dbReference>
<reference evidence="12 13" key="1">
    <citation type="journal article" date="2023" name="BMC Biotechnol.">
        <title>Vitis rotundifolia cv Carlos genome sequencing.</title>
        <authorList>
            <person name="Huff M."/>
            <person name="Hulse-Kemp A."/>
            <person name="Scheffler B."/>
            <person name="Youngblood R."/>
            <person name="Simpson S."/>
            <person name="Babiker E."/>
            <person name="Staton M."/>
        </authorList>
    </citation>
    <scope>NUCLEOTIDE SEQUENCE [LARGE SCALE GENOMIC DNA]</scope>
    <source>
        <tissue evidence="12">Leaf</tissue>
    </source>
</reference>
<evidence type="ECO:0000256" key="8">
    <source>
        <dbReference type="ARBA" id="ARBA00025283"/>
    </source>
</evidence>
<evidence type="ECO:0000256" key="1">
    <source>
        <dbReference type="ARBA" id="ARBA00004123"/>
    </source>
</evidence>
<dbReference type="Gene3D" id="3.10.20.90">
    <property type="entry name" value="Phosphatidylinositol 3-kinase Catalytic Subunit, Chain A, domain 1"/>
    <property type="match status" value="1"/>
</dbReference>
<feature type="region of interest" description="Disordered" evidence="10">
    <location>
        <begin position="170"/>
        <end position="193"/>
    </location>
</feature>
<name>A0AA38ZNT1_VITRO</name>
<evidence type="ECO:0000256" key="7">
    <source>
        <dbReference type="ARBA" id="ARBA00023294"/>
    </source>
</evidence>
<dbReference type="EMBL" id="JARBHA010000009">
    <property type="protein sequence ID" value="KAJ9692239.1"/>
    <property type="molecule type" value="Genomic_DNA"/>
</dbReference>
<feature type="compositionally biased region" description="Basic and acidic residues" evidence="10">
    <location>
        <begin position="28"/>
        <end position="44"/>
    </location>
</feature>
<organism evidence="12 13">
    <name type="scientific">Vitis rotundifolia</name>
    <name type="common">Muscadine grape</name>
    <dbReference type="NCBI Taxonomy" id="103349"/>
    <lineage>
        <taxon>Eukaryota</taxon>
        <taxon>Viridiplantae</taxon>
        <taxon>Streptophyta</taxon>
        <taxon>Embryophyta</taxon>
        <taxon>Tracheophyta</taxon>
        <taxon>Spermatophyta</taxon>
        <taxon>Magnoliopsida</taxon>
        <taxon>eudicotyledons</taxon>
        <taxon>Gunneridae</taxon>
        <taxon>Pentapetalae</taxon>
        <taxon>rosids</taxon>
        <taxon>Vitales</taxon>
        <taxon>Vitaceae</taxon>
        <taxon>Viteae</taxon>
        <taxon>Vitis</taxon>
    </lineage>
</organism>
<keyword evidence="5 9" id="KW-0804">Transcription</keyword>
<feature type="domain" description="PB1" evidence="11">
    <location>
        <begin position="237"/>
        <end position="341"/>
    </location>
</feature>
<evidence type="ECO:0000256" key="9">
    <source>
        <dbReference type="RuleBase" id="RU004549"/>
    </source>
</evidence>
<keyword evidence="6 9" id="KW-0539">Nucleus</keyword>
<proteinExistence type="inferred from homology"/>
<evidence type="ECO:0000256" key="2">
    <source>
        <dbReference type="ARBA" id="ARBA00006728"/>
    </source>
</evidence>
<evidence type="ECO:0000313" key="12">
    <source>
        <dbReference type="EMBL" id="KAJ9692239.1"/>
    </source>
</evidence>
<gene>
    <name evidence="12" type="ORF">PVL29_011351</name>
</gene>
<evidence type="ECO:0000256" key="5">
    <source>
        <dbReference type="ARBA" id="ARBA00023163"/>
    </source>
</evidence>
<evidence type="ECO:0000256" key="4">
    <source>
        <dbReference type="ARBA" id="ARBA00023015"/>
    </source>
</evidence>
<dbReference type="GO" id="GO:0005634">
    <property type="term" value="C:nucleus"/>
    <property type="evidence" value="ECO:0007669"/>
    <property type="project" value="UniProtKB-SubCell"/>
</dbReference>
<dbReference type="InterPro" id="IPR003311">
    <property type="entry name" value="AUX_IAA"/>
</dbReference>
<keyword evidence="3 9" id="KW-0678">Repressor</keyword>
<dbReference type="GO" id="GO:0009734">
    <property type="term" value="P:auxin-activated signaling pathway"/>
    <property type="evidence" value="ECO:0007669"/>
    <property type="project" value="UniProtKB-UniRule"/>
</dbReference>
<evidence type="ECO:0000256" key="6">
    <source>
        <dbReference type="ARBA" id="ARBA00023242"/>
    </source>
</evidence>
<dbReference type="PROSITE" id="PS51745">
    <property type="entry name" value="PB1"/>
    <property type="match status" value="1"/>
</dbReference>
<keyword evidence="7 9" id="KW-0927">Auxin signaling pathway</keyword>
<accession>A0AA38ZNT1</accession>
<evidence type="ECO:0000313" key="13">
    <source>
        <dbReference type="Proteomes" id="UP001168098"/>
    </source>
</evidence>
<protein>
    <recommendedName>
        <fullName evidence="9">Auxin-responsive protein</fullName>
    </recommendedName>
</protein>
<comment type="subcellular location">
    <subcellularLocation>
        <location evidence="1 9">Nucleus</location>
    </subcellularLocation>
</comment>
<feature type="region of interest" description="Disordered" evidence="10">
    <location>
        <begin position="28"/>
        <end position="60"/>
    </location>
</feature>
<dbReference type="Proteomes" id="UP001168098">
    <property type="component" value="Unassembled WGS sequence"/>
</dbReference>
<dbReference type="Pfam" id="PF02309">
    <property type="entry name" value="AUX_IAA"/>
    <property type="match status" value="1"/>
</dbReference>
<keyword evidence="4 9" id="KW-0805">Transcription regulation</keyword>
<dbReference type="PANTHER" id="PTHR31734:SF2">
    <property type="entry name" value="AUXIN-RESPONSIVE PROTEIN IAA26"/>
    <property type="match status" value="1"/>
</dbReference>
<comment type="subunit">
    <text evidence="9">Homodimers and heterodimers.</text>
</comment>
<dbReference type="InterPro" id="IPR053793">
    <property type="entry name" value="PB1-like"/>
</dbReference>
<comment type="similarity">
    <text evidence="2 9">Belongs to the Aux/IAA family.</text>
</comment>
<evidence type="ECO:0000256" key="10">
    <source>
        <dbReference type="SAM" id="MobiDB-lite"/>
    </source>
</evidence>
<evidence type="ECO:0000259" key="11">
    <source>
        <dbReference type="PROSITE" id="PS51745"/>
    </source>
</evidence>
<dbReference type="AlphaFoldDB" id="A0AA38ZNT1"/>
<comment type="function">
    <text evidence="8">Aux/IAA proteins are short-lived transcriptional factors that function as repressors of early auxin response genes at low auxin concentrations. Repression is thought to result from the interaction with auxin response factors (ARFs), proteins that bind to the auxin-responsive promoter element (AuxRE). Formation of heterodimers with ARF proteins may alter their ability to modulate early auxin response genes expression.</text>
</comment>
<dbReference type="SUPFAM" id="SSF54277">
    <property type="entry name" value="CAD &amp; PB1 domains"/>
    <property type="match status" value="1"/>
</dbReference>
<dbReference type="GO" id="GO:0006355">
    <property type="term" value="P:regulation of DNA-templated transcription"/>
    <property type="evidence" value="ECO:0007669"/>
    <property type="project" value="InterPro"/>
</dbReference>
<dbReference type="PANTHER" id="PTHR31734">
    <property type="entry name" value="AUXIN-RESPONSIVE PROTEIN IAA17"/>
    <property type="match status" value="1"/>
</dbReference>
<comment type="caution">
    <text evidence="12">The sequence shown here is derived from an EMBL/GenBank/DDBJ whole genome shotgun (WGS) entry which is preliminary data.</text>
</comment>
<evidence type="ECO:0000256" key="3">
    <source>
        <dbReference type="ARBA" id="ARBA00022491"/>
    </source>
</evidence>